<accession>A0ABQ6INP8</accession>
<organism evidence="1 2">
    <name type="scientific">Mobilicoccus caccae</name>
    <dbReference type="NCBI Taxonomy" id="1859295"/>
    <lineage>
        <taxon>Bacteria</taxon>
        <taxon>Bacillati</taxon>
        <taxon>Actinomycetota</taxon>
        <taxon>Actinomycetes</taxon>
        <taxon>Micrococcales</taxon>
        <taxon>Dermatophilaceae</taxon>
        <taxon>Mobilicoccus</taxon>
    </lineage>
</organism>
<dbReference type="Gene3D" id="3.40.50.2000">
    <property type="entry name" value="Glycogen Phosphorylase B"/>
    <property type="match status" value="1"/>
</dbReference>
<dbReference type="SUPFAM" id="SSF53756">
    <property type="entry name" value="UDP-Glycosyltransferase/glycogen phosphorylase"/>
    <property type="match status" value="1"/>
</dbReference>
<dbReference type="Proteomes" id="UP001157126">
    <property type="component" value="Unassembled WGS sequence"/>
</dbReference>
<sequence>MDPDRVVFTPFPATIEPDVPTSTGDYLFAGGNSMRDYALLAEAVRGTGVRCRVASTWEPEETSEEIEVGTVPHEEFVDLLAGCRASVVPLERTVRSAGQQSYLNAMMLGKPVIVTEAPGVHDYIEDGVTGVVVPPEADALRAAILDVMDPARAEHYALMGRRAREWVLANVTQDVYKDEVLLEAIGVPPEDEPARP</sequence>
<gene>
    <name evidence="1" type="ORF">GCM10025883_07760</name>
</gene>
<dbReference type="PANTHER" id="PTHR12526">
    <property type="entry name" value="GLYCOSYLTRANSFERASE"/>
    <property type="match status" value="1"/>
</dbReference>
<proteinExistence type="predicted"/>
<dbReference type="Pfam" id="PF13692">
    <property type="entry name" value="Glyco_trans_1_4"/>
    <property type="match status" value="1"/>
</dbReference>
<evidence type="ECO:0008006" key="3">
    <source>
        <dbReference type="Google" id="ProtNLM"/>
    </source>
</evidence>
<keyword evidence="2" id="KW-1185">Reference proteome</keyword>
<dbReference type="EMBL" id="BSUO01000001">
    <property type="protein sequence ID" value="GMA38731.1"/>
    <property type="molecule type" value="Genomic_DNA"/>
</dbReference>
<protein>
    <recommendedName>
        <fullName evidence="3">Glycosyl transferases group 1</fullName>
    </recommendedName>
</protein>
<reference evidence="2" key="1">
    <citation type="journal article" date="2019" name="Int. J. Syst. Evol. Microbiol.">
        <title>The Global Catalogue of Microorganisms (GCM) 10K type strain sequencing project: providing services to taxonomists for standard genome sequencing and annotation.</title>
        <authorList>
            <consortium name="The Broad Institute Genomics Platform"/>
            <consortium name="The Broad Institute Genome Sequencing Center for Infectious Disease"/>
            <person name="Wu L."/>
            <person name="Ma J."/>
        </authorList>
    </citation>
    <scope>NUCLEOTIDE SEQUENCE [LARGE SCALE GENOMIC DNA]</scope>
    <source>
        <strain evidence="2">NBRC 113072</strain>
    </source>
</reference>
<comment type="caution">
    <text evidence="1">The sequence shown here is derived from an EMBL/GenBank/DDBJ whole genome shotgun (WGS) entry which is preliminary data.</text>
</comment>
<evidence type="ECO:0000313" key="2">
    <source>
        <dbReference type="Proteomes" id="UP001157126"/>
    </source>
</evidence>
<name>A0ABQ6INP8_9MICO</name>
<evidence type="ECO:0000313" key="1">
    <source>
        <dbReference type="EMBL" id="GMA38731.1"/>
    </source>
</evidence>